<feature type="transmembrane region" description="Helical" evidence="2">
    <location>
        <begin position="96"/>
        <end position="118"/>
    </location>
</feature>
<protein>
    <submittedName>
        <fullName evidence="3">Uncharacterized protein</fullName>
    </submittedName>
</protein>
<organism evidence="3 4">
    <name type="scientific">Natronomonas pharaonis (strain ATCC 35678 / DSM 2160 / CIP 103997 / JCM 8858 / NBRC 14720 / NCIMB 2260 / Gabara)</name>
    <name type="common">Halobacterium pharaonis</name>
    <dbReference type="NCBI Taxonomy" id="348780"/>
    <lineage>
        <taxon>Archaea</taxon>
        <taxon>Methanobacteriati</taxon>
        <taxon>Methanobacteriota</taxon>
        <taxon>Stenosarchaea group</taxon>
        <taxon>Halobacteria</taxon>
        <taxon>Halobacteriales</taxon>
        <taxon>Natronomonadaceae</taxon>
        <taxon>Natronomonas</taxon>
    </lineage>
</organism>
<dbReference type="KEGG" id="nph:NP_2302A"/>
<reference evidence="3 4" key="1">
    <citation type="journal article" date="2005" name="Genome Res.">
        <title>Living with two extremes: conclusions from the genome sequence of Natronomonas pharaonis.</title>
        <authorList>
            <person name="Falb M."/>
            <person name="Pfeiffer F."/>
            <person name="Palm P."/>
            <person name="Rodewald K."/>
            <person name="Hickmann V."/>
            <person name="Tittor J."/>
            <person name="Oesterhelt D."/>
        </authorList>
    </citation>
    <scope>NUCLEOTIDE SEQUENCE [LARGE SCALE GENOMIC DNA]</scope>
    <source>
        <strain evidence="4">ATCC 35678 / DSM 2160 / CIP 103997 / JCM 8858 / NBRC 14720 / NCIMB 2260 / Gabara</strain>
    </source>
</reference>
<keyword evidence="2" id="KW-0812">Transmembrane</keyword>
<dbReference type="RefSeq" id="WP_011322869.1">
    <property type="nucleotide sequence ID" value="NC_007426.1"/>
</dbReference>
<sequence length="170" mass="16132">MRPPLARDADSGSDRVRSRSPGVDAGLAAATVAACVLVSLVPALVVADVAGLFGPSVDPLGLTVGVVAAGVVVLPAAFGMGWFVRNAVPAVPGAGILAGGVATAGTYACGLGVCFLGLTAAGLVSGAGLLPAAADSAAVTAAAGGAAVAYTGWLAFPLGCLGGRLYTRTA</sequence>
<feature type="region of interest" description="Disordered" evidence="1">
    <location>
        <begin position="1"/>
        <end position="21"/>
    </location>
</feature>
<feature type="transmembrane region" description="Helical" evidence="2">
    <location>
        <begin position="25"/>
        <end position="47"/>
    </location>
</feature>
<evidence type="ECO:0000256" key="1">
    <source>
        <dbReference type="SAM" id="MobiDB-lite"/>
    </source>
</evidence>
<dbReference type="EMBL" id="CR936257">
    <property type="protein sequence ID" value="CAI49242.1"/>
    <property type="molecule type" value="Genomic_DNA"/>
</dbReference>
<feature type="compositionally biased region" description="Basic and acidic residues" evidence="1">
    <location>
        <begin position="1"/>
        <end position="17"/>
    </location>
</feature>
<dbReference type="STRING" id="348780.NP_2302A"/>
<dbReference type="GeneID" id="3701402"/>
<dbReference type="PROSITE" id="PS51257">
    <property type="entry name" value="PROKAR_LIPOPROTEIN"/>
    <property type="match status" value="1"/>
</dbReference>
<keyword evidence="4" id="KW-1185">Reference proteome</keyword>
<proteinExistence type="predicted"/>
<gene>
    <name evidence="3" type="ordered locus">NP_2302A</name>
</gene>
<evidence type="ECO:0000313" key="4">
    <source>
        <dbReference type="Proteomes" id="UP000002698"/>
    </source>
</evidence>
<dbReference type="AlphaFoldDB" id="A0A1U7EVZ9"/>
<feature type="transmembrane region" description="Helical" evidence="2">
    <location>
        <begin position="59"/>
        <end position="84"/>
    </location>
</feature>
<keyword evidence="2" id="KW-0472">Membrane</keyword>
<keyword evidence="2" id="KW-1133">Transmembrane helix</keyword>
<dbReference type="EnsemblBacteria" id="CAI49242">
    <property type="protein sequence ID" value="CAI49242"/>
    <property type="gene ID" value="NP_2302A"/>
</dbReference>
<evidence type="ECO:0000256" key="2">
    <source>
        <dbReference type="SAM" id="Phobius"/>
    </source>
</evidence>
<name>A0A1U7EVZ9_NATPD</name>
<dbReference type="HOGENOM" id="CLU_1567200_0_0_2"/>
<dbReference type="Proteomes" id="UP000002698">
    <property type="component" value="Chromosome"/>
</dbReference>
<feature type="transmembrane region" description="Helical" evidence="2">
    <location>
        <begin position="138"/>
        <end position="161"/>
    </location>
</feature>
<evidence type="ECO:0000313" key="3">
    <source>
        <dbReference type="EMBL" id="CAI49242.1"/>
    </source>
</evidence>
<accession>A0A1U7EVZ9</accession>